<dbReference type="InterPro" id="IPR005359">
    <property type="entry name" value="UPF0154"/>
</dbReference>
<sequence length="76" mass="8767">MLLVNVATWALILYLVGALLVGGALGFYLSQRYFKKYLRENPPVNENMIRAMMMQMGRKPSEKQVRQVMQSMQNAK</sequence>
<reference evidence="7 8" key="1">
    <citation type="submission" date="2020-02" db="EMBL/GenBank/DDBJ databases">
        <authorList>
            <person name="Zheng R.K."/>
            <person name="Sun C.M."/>
        </authorList>
    </citation>
    <scope>NUCLEOTIDE SEQUENCE [LARGE SCALE GENOMIC DNA]</scope>
    <source>
        <strain evidence="8">zrk13</strain>
    </source>
</reference>
<feature type="transmembrane region" description="Helical" evidence="6">
    <location>
        <begin position="6"/>
        <end position="29"/>
    </location>
</feature>
<keyword evidence="5 6" id="KW-0472">Membrane</keyword>
<dbReference type="RefSeq" id="WP_258877713.1">
    <property type="nucleotide sequence ID" value="NZ_CP048914.1"/>
</dbReference>
<evidence type="ECO:0000313" key="7">
    <source>
        <dbReference type="EMBL" id="QMS85901.1"/>
    </source>
</evidence>
<evidence type="ECO:0000256" key="3">
    <source>
        <dbReference type="ARBA" id="ARBA00022692"/>
    </source>
</evidence>
<evidence type="ECO:0000256" key="4">
    <source>
        <dbReference type="ARBA" id="ARBA00022989"/>
    </source>
</evidence>
<comment type="similarity">
    <text evidence="2">Belongs to the UPF0154 family.</text>
</comment>
<organism evidence="7 8">
    <name type="scientific">Candidatus Xianfuyuplasma coldseepsis</name>
    <dbReference type="NCBI Taxonomy" id="2782163"/>
    <lineage>
        <taxon>Bacteria</taxon>
        <taxon>Bacillati</taxon>
        <taxon>Mycoplasmatota</taxon>
        <taxon>Mollicutes</taxon>
        <taxon>Candidatus Izemoplasmatales</taxon>
        <taxon>Candidatus Izemoplasmataceae</taxon>
        <taxon>Candidatus Xianfuyuplasma</taxon>
    </lineage>
</organism>
<evidence type="ECO:0000256" key="2">
    <source>
        <dbReference type="ARBA" id="ARBA00006694"/>
    </source>
</evidence>
<comment type="subcellular location">
    <subcellularLocation>
        <location evidence="1">Membrane</location>
        <topology evidence="1">Single-pass membrane protein</topology>
    </subcellularLocation>
</comment>
<dbReference type="AlphaFoldDB" id="A0A7L7KSW0"/>
<protein>
    <submittedName>
        <fullName evidence="7">YneF family protein</fullName>
    </submittedName>
</protein>
<dbReference type="KEGG" id="xcl:G4Z02_09120"/>
<proteinExistence type="inferred from homology"/>
<evidence type="ECO:0000256" key="6">
    <source>
        <dbReference type="SAM" id="Phobius"/>
    </source>
</evidence>
<keyword evidence="8" id="KW-1185">Reference proteome</keyword>
<keyword evidence="4 6" id="KW-1133">Transmembrane helix</keyword>
<dbReference type="EMBL" id="CP048914">
    <property type="protein sequence ID" value="QMS85901.1"/>
    <property type="molecule type" value="Genomic_DNA"/>
</dbReference>
<evidence type="ECO:0000313" key="8">
    <source>
        <dbReference type="Proteomes" id="UP000514720"/>
    </source>
</evidence>
<evidence type="ECO:0000256" key="1">
    <source>
        <dbReference type="ARBA" id="ARBA00004167"/>
    </source>
</evidence>
<evidence type="ECO:0000256" key="5">
    <source>
        <dbReference type="ARBA" id="ARBA00023136"/>
    </source>
</evidence>
<name>A0A7L7KSW0_9MOLU</name>
<gene>
    <name evidence="7" type="ORF">G4Z02_09120</name>
</gene>
<dbReference type="GO" id="GO:0016020">
    <property type="term" value="C:membrane"/>
    <property type="evidence" value="ECO:0007669"/>
    <property type="project" value="UniProtKB-SubCell"/>
</dbReference>
<keyword evidence="3 6" id="KW-0812">Transmembrane</keyword>
<dbReference type="Proteomes" id="UP000514720">
    <property type="component" value="Chromosome"/>
</dbReference>
<dbReference type="HAMAP" id="MF_00363">
    <property type="entry name" value="UPF0154"/>
    <property type="match status" value="1"/>
</dbReference>
<dbReference type="Pfam" id="PF03672">
    <property type="entry name" value="UPF0154"/>
    <property type="match status" value="1"/>
</dbReference>
<accession>A0A7L7KSW0</accession>